<evidence type="ECO:0000313" key="3">
    <source>
        <dbReference type="Proteomes" id="UP001595617"/>
    </source>
</evidence>
<dbReference type="RefSeq" id="WP_380693051.1">
    <property type="nucleotide sequence ID" value="NZ_JBHRYR010000002.1"/>
</dbReference>
<reference evidence="3" key="1">
    <citation type="journal article" date="2019" name="Int. J. Syst. Evol. Microbiol.">
        <title>The Global Catalogue of Microorganisms (GCM) 10K type strain sequencing project: providing services to taxonomists for standard genome sequencing and annotation.</title>
        <authorList>
            <consortium name="The Broad Institute Genomics Platform"/>
            <consortium name="The Broad Institute Genome Sequencing Center for Infectious Disease"/>
            <person name="Wu L."/>
            <person name="Ma J."/>
        </authorList>
    </citation>
    <scope>NUCLEOTIDE SEQUENCE [LARGE SCALE GENOMIC DNA]</scope>
    <source>
        <strain evidence="3">IBRC 10765</strain>
    </source>
</reference>
<dbReference type="EMBL" id="JBHRYR010000002">
    <property type="protein sequence ID" value="MFC3851721.1"/>
    <property type="molecule type" value="Genomic_DNA"/>
</dbReference>
<dbReference type="Proteomes" id="UP001595617">
    <property type="component" value="Unassembled WGS sequence"/>
</dbReference>
<proteinExistence type="predicted"/>
<feature type="domain" description="YdhG-like" evidence="1">
    <location>
        <begin position="23"/>
        <end position="112"/>
    </location>
</feature>
<sequence>MGQAVEQWLEDIRGLGEVQYLMAERVRELALSAGTGVTEEVKYGGILFSAGPSFCGVFAYAKHVSVEFSHGADLPDPHGVLEGAGKFRRHIKLHAFADITNKQVSDYIESALQQASNQ</sequence>
<dbReference type="Pfam" id="PF08818">
    <property type="entry name" value="DUF1801"/>
    <property type="match status" value="1"/>
</dbReference>
<name>A0ABV7ZUB6_9GAMM</name>
<comment type="caution">
    <text evidence="2">The sequence shown here is derived from an EMBL/GenBank/DDBJ whole genome shotgun (WGS) entry which is preliminary data.</text>
</comment>
<gene>
    <name evidence="2" type="ORF">ACFOOG_02645</name>
</gene>
<keyword evidence="3" id="KW-1185">Reference proteome</keyword>
<accession>A0ABV7ZUB6</accession>
<evidence type="ECO:0000259" key="1">
    <source>
        <dbReference type="Pfam" id="PF08818"/>
    </source>
</evidence>
<protein>
    <submittedName>
        <fullName evidence="2">DUF1801 domain-containing protein</fullName>
    </submittedName>
</protein>
<dbReference type="InterPro" id="IPR014922">
    <property type="entry name" value="YdhG-like"/>
</dbReference>
<organism evidence="2 3">
    <name type="scientific">Saccharospirillum mangrovi</name>
    <dbReference type="NCBI Taxonomy" id="2161747"/>
    <lineage>
        <taxon>Bacteria</taxon>
        <taxon>Pseudomonadati</taxon>
        <taxon>Pseudomonadota</taxon>
        <taxon>Gammaproteobacteria</taxon>
        <taxon>Oceanospirillales</taxon>
        <taxon>Saccharospirillaceae</taxon>
        <taxon>Saccharospirillum</taxon>
    </lineage>
</organism>
<evidence type="ECO:0000313" key="2">
    <source>
        <dbReference type="EMBL" id="MFC3851721.1"/>
    </source>
</evidence>
<dbReference type="SUPFAM" id="SSF159888">
    <property type="entry name" value="YdhG-like"/>
    <property type="match status" value="1"/>
</dbReference>